<dbReference type="EMBL" id="MU274901">
    <property type="protein sequence ID" value="KAI0093728.1"/>
    <property type="molecule type" value="Genomic_DNA"/>
</dbReference>
<organism evidence="1 2">
    <name type="scientific">Irpex rosettiformis</name>
    <dbReference type="NCBI Taxonomy" id="378272"/>
    <lineage>
        <taxon>Eukaryota</taxon>
        <taxon>Fungi</taxon>
        <taxon>Dikarya</taxon>
        <taxon>Basidiomycota</taxon>
        <taxon>Agaricomycotina</taxon>
        <taxon>Agaricomycetes</taxon>
        <taxon>Polyporales</taxon>
        <taxon>Irpicaceae</taxon>
        <taxon>Irpex</taxon>
    </lineage>
</organism>
<proteinExistence type="predicted"/>
<evidence type="ECO:0000313" key="2">
    <source>
        <dbReference type="Proteomes" id="UP001055072"/>
    </source>
</evidence>
<evidence type="ECO:0000313" key="1">
    <source>
        <dbReference type="EMBL" id="KAI0093728.1"/>
    </source>
</evidence>
<sequence length="556" mass="61830">MFVPLNWNSGVDLTVVSCVVLGLIGLKALHQFILYPWALSPLRALPGPKGSLWSLKYILYGEFPKIMYSEAGVLQREWSKLYGKVIRAVGPFGIERVIFLSPAAMQKVLVDDWIDYPRADFIRHTLGLIAGYGLLTHTGDEHRTMRRTLNPAFSIASLSAQTDMYYEPIYSLVSILKSKCKAAEKAGTGNRAIVVPVYDWLSKVTLDIICLTAFGYVSDSLHSPHNELAEAYHDLLSLQNGKNSAAIITLVSIPGIPKLLRTKLLYNHRWILKYLPQLAPMEILVDSIKRIRDISAQILAERTKDALAVGAADSSLAGKKDIMSLLVQSRMQDTTSGDGASSKMIMSDEMMMEQVLTFLGAGHETTASGLAWTFWLLSTHPKIQEKLRAEVAPVLAHNPNPDFRTLKGMDYLNYVVMESLRLFPPAPMTVRKSAKGDFVDGVWVPKGTLFYIAIRVINTYKGFWGNDAEEFRPERWAELDKAPDYHPTHSFQTFINGPHHCIGKTMAIVEMSAVLAIIIASFKFSPAYPGQKAHPTAAITMKPADNLPLLIEPVED</sequence>
<dbReference type="Proteomes" id="UP001055072">
    <property type="component" value="Unassembled WGS sequence"/>
</dbReference>
<name>A0ACB8UHK5_9APHY</name>
<protein>
    <submittedName>
        <fullName evidence="1">Cytochrome P450</fullName>
    </submittedName>
</protein>
<keyword evidence="2" id="KW-1185">Reference proteome</keyword>
<reference evidence="1" key="1">
    <citation type="journal article" date="2021" name="Environ. Microbiol.">
        <title>Gene family expansions and transcriptome signatures uncover fungal adaptations to wood decay.</title>
        <authorList>
            <person name="Hage H."/>
            <person name="Miyauchi S."/>
            <person name="Viragh M."/>
            <person name="Drula E."/>
            <person name="Min B."/>
            <person name="Chaduli D."/>
            <person name="Navarro D."/>
            <person name="Favel A."/>
            <person name="Norest M."/>
            <person name="Lesage-Meessen L."/>
            <person name="Balint B."/>
            <person name="Merenyi Z."/>
            <person name="de Eugenio L."/>
            <person name="Morin E."/>
            <person name="Martinez A.T."/>
            <person name="Baldrian P."/>
            <person name="Stursova M."/>
            <person name="Martinez M.J."/>
            <person name="Novotny C."/>
            <person name="Magnuson J.K."/>
            <person name="Spatafora J.W."/>
            <person name="Maurice S."/>
            <person name="Pangilinan J."/>
            <person name="Andreopoulos W."/>
            <person name="LaButti K."/>
            <person name="Hundley H."/>
            <person name="Na H."/>
            <person name="Kuo A."/>
            <person name="Barry K."/>
            <person name="Lipzen A."/>
            <person name="Henrissat B."/>
            <person name="Riley R."/>
            <person name="Ahrendt S."/>
            <person name="Nagy L.G."/>
            <person name="Grigoriev I.V."/>
            <person name="Martin F."/>
            <person name="Rosso M.N."/>
        </authorList>
    </citation>
    <scope>NUCLEOTIDE SEQUENCE</scope>
    <source>
        <strain evidence="1">CBS 384.51</strain>
    </source>
</reference>
<comment type="caution">
    <text evidence="1">The sequence shown here is derived from an EMBL/GenBank/DDBJ whole genome shotgun (WGS) entry which is preliminary data.</text>
</comment>
<accession>A0ACB8UHK5</accession>
<gene>
    <name evidence="1" type="ORF">BDY19DRAFT_918516</name>
</gene>